<reference evidence="5 7" key="2">
    <citation type="submission" date="2020-02" db="EMBL/GenBank/DDBJ databases">
        <title>The WGS of Modestobacter muralis DSM 100205.</title>
        <authorList>
            <person name="Jiang Z."/>
        </authorList>
    </citation>
    <scope>NUCLEOTIDE SEQUENCE [LARGE SCALE GENOMIC DNA]</scope>
    <source>
        <strain evidence="5 7">DSM 100205</strain>
    </source>
</reference>
<dbReference type="Pfam" id="PF02585">
    <property type="entry name" value="PIG-L"/>
    <property type="match status" value="1"/>
</dbReference>
<keyword evidence="1" id="KW-0862">Zinc</keyword>
<evidence type="ECO:0000256" key="2">
    <source>
        <dbReference type="SAM" id="MobiDB-lite"/>
    </source>
</evidence>
<dbReference type="SUPFAM" id="SSF49785">
    <property type="entry name" value="Galactose-binding domain-like"/>
    <property type="match status" value="2"/>
</dbReference>
<dbReference type="AlphaFoldDB" id="A0A6P0EZV3"/>
<evidence type="ECO:0000259" key="3">
    <source>
        <dbReference type="Pfam" id="PF24135"/>
    </source>
</evidence>
<gene>
    <name evidence="5" type="ORF">G3R41_20810</name>
    <name evidence="4" type="ORF">GCU67_20095</name>
</gene>
<dbReference type="PANTHER" id="PTHR12993:SF11">
    <property type="entry name" value="N-ACETYLGLUCOSAMINYL-PHOSPHATIDYLINOSITOL DE-N-ACETYLASE"/>
    <property type="match status" value="1"/>
</dbReference>
<dbReference type="GO" id="GO:0016811">
    <property type="term" value="F:hydrolase activity, acting on carbon-nitrogen (but not peptide) bonds, in linear amides"/>
    <property type="evidence" value="ECO:0007669"/>
    <property type="project" value="TreeGrafter"/>
</dbReference>
<proteinExistence type="predicted"/>
<dbReference type="RefSeq" id="WP_163613144.1">
    <property type="nucleotide sequence ID" value="NZ_JAAGWB010000067.1"/>
</dbReference>
<dbReference type="Proteomes" id="UP000468828">
    <property type="component" value="Unassembled WGS sequence"/>
</dbReference>
<dbReference type="GO" id="GO:0016137">
    <property type="term" value="P:glycoside metabolic process"/>
    <property type="evidence" value="ECO:0007669"/>
    <property type="project" value="UniProtKB-ARBA"/>
</dbReference>
<dbReference type="SUPFAM" id="SSF102588">
    <property type="entry name" value="LmbE-like"/>
    <property type="match status" value="1"/>
</dbReference>
<dbReference type="InterPro" id="IPR024078">
    <property type="entry name" value="LmbE-like_dom_sf"/>
</dbReference>
<keyword evidence="6" id="KW-1185">Reference proteome</keyword>
<reference evidence="4 6" key="1">
    <citation type="submission" date="2020-01" db="EMBL/GenBank/DDBJ databases">
        <title>the WGS Modestobacter muralis CPCC 204518.</title>
        <authorList>
            <person name="Jiang Z."/>
        </authorList>
    </citation>
    <scope>NUCLEOTIDE SEQUENCE [LARGE SCALE GENOMIC DNA]</scope>
    <source>
        <strain evidence="4 6">DSM 100205</strain>
    </source>
</reference>
<feature type="domain" description="DUF7402" evidence="3">
    <location>
        <begin position="320"/>
        <end position="454"/>
    </location>
</feature>
<dbReference type="Proteomes" id="UP000471152">
    <property type="component" value="Unassembled WGS sequence"/>
</dbReference>
<dbReference type="InterPro" id="IPR055826">
    <property type="entry name" value="DUF7402"/>
</dbReference>
<dbReference type="InterPro" id="IPR003737">
    <property type="entry name" value="GlcNAc_PI_deacetylase-related"/>
</dbReference>
<dbReference type="EMBL" id="JAAGWB010000067">
    <property type="protein sequence ID" value="NEN53350.1"/>
    <property type="molecule type" value="Genomic_DNA"/>
</dbReference>
<evidence type="ECO:0000313" key="5">
    <source>
        <dbReference type="EMBL" id="NEN53350.1"/>
    </source>
</evidence>
<feature type="domain" description="DUF7402" evidence="3">
    <location>
        <begin position="733"/>
        <end position="824"/>
    </location>
</feature>
<dbReference type="InterPro" id="IPR008979">
    <property type="entry name" value="Galactose-bd-like_sf"/>
</dbReference>
<dbReference type="Gene3D" id="2.60.120.260">
    <property type="entry name" value="Galactose-binding domain-like"/>
    <property type="match status" value="2"/>
</dbReference>
<evidence type="ECO:0000256" key="1">
    <source>
        <dbReference type="ARBA" id="ARBA00022833"/>
    </source>
</evidence>
<dbReference type="Gene3D" id="3.40.50.10320">
    <property type="entry name" value="LmbE-like"/>
    <property type="match status" value="1"/>
</dbReference>
<comment type="caution">
    <text evidence="4">The sequence shown here is derived from an EMBL/GenBank/DDBJ whole genome shotgun (WGS) entry which is preliminary data.</text>
</comment>
<name>A0A6P0EZV3_9ACTN</name>
<dbReference type="EMBL" id="JAAGWH010000064">
    <property type="protein sequence ID" value="NEK96450.1"/>
    <property type="molecule type" value="Genomic_DNA"/>
</dbReference>
<dbReference type="PANTHER" id="PTHR12993">
    <property type="entry name" value="N-ACETYLGLUCOSAMINYL-PHOSPHATIDYLINOSITOL DE-N-ACETYLASE-RELATED"/>
    <property type="match status" value="1"/>
</dbReference>
<dbReference type="Pfam" id="PF24135">
    <property type="entry name" value="DUF7402"/>
    <property type="match status" value="3"/>
</dbReference>
<evidence type="ECO:0000313" key="6">
    <source>
        <dbReference type="Proteomes" id="UP000468828"/>
    </source>
</evidence>
<sequence length="826" mass="82897">MRSTSGTQHLPADAGPRVRGTVHRALATVVLGLVALLVGAGVTAPAASAAATGCSVQVVAHPDDDLFFQNPAVQGSITAGSCVTTMYVTSADAGLGATYARSREAGVRAAYATMAGVANTWSTATQSWNGKTVTVSTLTRASRISLVFLRLPDGNLDGSGTTASGGTSLQELLTGTISTLRTVDGPVQSYTWADLVQVIGKLVTASNASAIRTLDFFGDYGDGDHSDHISVARATLQAQRAYAPTVPISSYAGYPGASLAANVSGAALTAKQRAVLAYAPFDSNMCQSLTACNARSEGAWLTRQHLAGELRTTDGTQTGNLASAAMVSTSSQDVKNGMGGSNAVDGVISGYPVDSSAEWSTAGGGAGSWITLGWMEPVQIDRVVLHDRPNTSDRVTGGTLTFSDGSTVTVPALDDAGGAVVVPFPARSVTGVTFTVTSVSASTHNVGLAEMQAWSPGSGPVVAPPAPAADVDHALTASVTASSQNWNDDQTAAKAVDGIADGYPGDHTAEWATQGGGVGSTLTLTWAAPVTLGRVVLHDRPNTSDQVTSATLTFSDGSVVPVPQLIDDGGAVVVNFPVRTTSSLTFTVTGVSATTSNVGLAELEAWSQSSVAAPETETPAVETPATAAPTTTPVPTTTAPATPTTPAAPTTTAPTTTAPAPAAPTTAAPTPAAPTTAAPTPAAPTTAAPTPAAPTTAAPTPAAPTTAAPTTTSPVSTVDLTDSATGTMGLGKMSGVGSWSRWTWTKPVTVGRLVITNRTSWQMNVTSAQLAFSDGSTVAVPAYPAPGKSITVTFPARTTSSLKLTVTGVAGMTVTAGLVDVGAFSS</sequence>
<feature type="compositionally biased region" description="Low complexity" evidence="2">
    <location>
        <begin position="611"/>
        <end position="712"/>
    </location>
</feature>
<feature type="region of interest" description="Disordered" evidence="2">
    <location>
        <begin position="609"/>
        <end position="736"/>
    </location>
</feature>
<accession>A0A6P0EZV3</accession>
<evidence type="ECO:0000313" key="4">
    <source>
        <dbReference type="EMBL" id="NEK96450.1"/>
    </source>
</evidence>
<organism evidence="4 6">
    <name type="scientific">Modestobacter muralis</name>
    <dbReference type="NCBI Taxonomy" id="1608614"/>
    <lineage>
        <taxon>Bacteria</taxon>
        <taxon>Bacillati</taxon>
        <taxon>Actinomycetota</taxon>
        <taxon>Actinomycetes</taxon>
        <taxon>Geodermatophilales</taxon>
        <taxon>Geodermatophilaceae</taxon>
        <taxon>Modestobacter</taxon>
    </lineage>
</organism>
<feature type="domain" description="DUF7402" evidence="3">
    <location>
        <begin position="472"/>
        <end position="606"/>
    </location>
</feature>
<evidence type="ECO:0000313" key="7">
    <source>
        <dbReference type="Proteomes" id="UP000471152"/>
    </source>
</evidence>
<feature type="compositionally biased region" description="Polar residues" evidence="2">
    <location>
        <begin position="713"/>
        <end position="726"/>
    </location>
</feature>
<protein>
    <recommendedName>
        <fullName evidence="3">DUF7402 domain-containing protein</fullName>
    </recommendedName>
</protein>